<dbReference type="InterPro" id="IPR013587">
    <property type="entry name" value="Nitrate/nitrite_sensing"/>
</dbReference>
<keyword evidence="7" id="KW-0456">Lyase</keyword>
<dbReference type="STRING" id="6832.A0A553P099"/>
<sequence length="604" mass="67624">MVVVVVVSAVAVVVTMILEMFGRKMETSQASDGQASENQTGDSYSVSTRLSGMSTMSNGLCSFNPTSTKGKWIFLIQTVFLSFTPILILLAQNSVMFTEMIYRRDMVYAKDSLMADVGSLAELIISLQRERSEVALSLYMSRKTADNMDLNAIFSRTDQDVDEVQWRPFSSDKIFSSKLRFQIKLDDFRSTLQRPALSPNETRNDNNPYINTVSEDDILNFYSHATGTLLNALESDIGDAQSSNNWRIIMAYFNLVKILESMGIGLVYGLKFYNEGNLNIDDMVSYVRHSALVDEYYKQVKELVAKDIQSVLEALYEGDGYNIVSSSSREILSNEESDEDHERGQLYFEGCTKFTDSLIRILNMTTDQIKDIREQALYDTLLAQERKRNRLIYKMLPKIVVEKLSSGSDTAETFESVTLYFSTVAGFSEITNSCNAIQVVQFLNTLYTVMDSKMDDFDVYKVETISDSYLVASGLPKKNGDKHAVEVCNMALTLRNAASLIVRPDKRPQTIEIKAGIHSGCIVAGVVGSKMPRYCLFGDTINTASRMQSRSLPGKIQISMETKMMLDVVGGFIIENRGAIEVKGKGMLDTFWLVSHDSGGHNRA</sequence>
<feature type="domain" description="Guanylate cyclase" evidence="9">
    <location>
        <begin position="418"/>
        <end position="548"/>
    </location>
</feature>
<evidence type="ECO:0000256" key="1">
    <source>
        <dbReference type="ARBA" id="ARBA00004370"/>
    </source>
</evidence>
<keyword evidence="3" id="KW-0547">Nucleotide-binding</keyword>
<dbReference type="InterPro" id="IPR050401">
    <property type="entry name" value="Cyclic_nucleotide_synthase"/>
</dbReference>
<feature type="transmembrane region" description="Helical" evidence="8">
    <location>
        <begin position="72"/>
        <end position="91"/>
    </location>
</feature>
<dbReference type="Gene3D" id="3.30.70.1230">
    <property type="entry name" value="Nucleotide cyclase"/>
    <property type="match status" value="1"/>
</dbReference>
<dbReference type="GO" id="GO:0004383">
    <property type="term" value="F:guanylate cyclase activity"/>
    <property type="evidence" value="ECO:0007669"/>
    <property type="project" value="TreeGrafter"/>
</dbReference>
<evidence type="ECO:0000313" key="11">
    <source>
        <dbReference type="Proteomes" id="UP000318571"/>
    </source>
</evidence>
<dbReference type="SMART" id="SM00044">
    <property type="entry name" value="CYCc"/>
    <property type="match status" value="1"/>
</dbReference>
<keyword evidence="4 8" id="KW-1133">Transmembrane helix</keyword>
<dbReference type="GO" id="GO:0035556">
    <property type="term" value="P:intracellular signal transduction"/>
    <property type="evidence" value="ECO:0007669"/>
    <property type="project" value="InterPro"/>
</dbReference>
<organism evidence="10 11">
    <name type="scientific">Tigriopus californicus</name>
    <name type="common">Marine copepod</name>
    <dbReference type="NCBI Taxonomy" id="6832"/>
    <lineage>
        <taxon>Eukaryota</taxon>
        <taxon>Metazoa</taxon>
        <taxon>Ecdysozoa</taxon>
        <taxon>Arthropoda</taxon>
        <taxon>Crustacea</taxon>
        <taxon>Multicrustacea</taxon>
        <taxon>Hexanauplia</taxon>
        <taxon>Copepoda</taxon>
        <taxon>Harpacticoida</taxon>
        <taxon>Harpacticidae</taxon>
        <taxon>Tigriopus</taxon>
    </lineage>
</organism>
<dbReference type="EMBL" id="VCGU01000009">
    <property type="protein sequence ID" value="TRY71119.1"/>
    <property type="molecule type" value="Genomic_DNA"/>
</dbReference>
<protein>
    <recommendedName>
        <fullName evidence="9">Guanylate cyclase domain-containing protein</fullName>
    </recommendedName>
</protein>
<accession>A0A553P099</accession>
<dbReference type="PANTHER" id="PTHR11920">
    <property type="entry name" value="GUANYLYL CYCLASE"/>
    <property type="match status" value="1"/>
</dbReference>
<dbReference type="FunFam" id="3.30.70.1230:FF:000030">
    <property type="entry name" value="Si:ch211-215j19.12"/>
    <property type="match status" value="1"/>
</dbReference>
<dbReference type="Proteomes" id="UP000318571">
    <property type="component" value="Chromosome 9"/>
</dbReference>
<dbReference type="AlphaFoldDB" id="A0A553P099"/>
<dbReference type="Pfam" id="PF08376">
    <property type="entry name" value="NIT"/>
    <property type="match status" value="1"/>
</dbReference>
<dbReference type="GO" id="GO:0007168">
    <property type="term" value="P:receptor guanylyl cyclase signaling pathway"/>
    <property type="evidence" value="ECO:0007669"/>
    <property type="project" value="TreeGrafter"/>
</dbReference>
<keyword evidence="11" id="KW-1185">Reference proteome</keyword>
<dbReference type="OMA" id="HRAKQMS"/>
<dbReference type="GO" id="GO:0005886">
    <property type="term" value="C:plasma membrane"/>
    <property type="evidence" value="ECO:0007669"/>
    <property type="project" value="TreeGrafter"/>
</dbReference>
<reference evidence="10 11" key="1">
    <citation type="journal article" date="2018" name="Nat. Ecol. Evol.">
        <title>Genomic signatures of mitonuclear coevolution across populations of Tigriopus californicus.</title>
        <authorList>
            <person name="Barreto F.S."/>
            <person name="Watson E.T."/>
            <person name="Lima T.G."/>
            <person name="Willett C.S."/>
            <person name="Edmands S."/>
            <person name="Li W."/>
            <person name="Burton R.S."/>
        </authorList>
    </citation>
    <scope>NUCLEOTIDE SEQUENCE [LARGE SCALE GENOMIC DNA]</scope>
    <source>
        <strain evidence="10 11">San Diego</strain>
    </source>
</reference>
<evidence type="ECO:0000256" key="5">
    <source>
        <dbReference type="ARBA" id="ARBA00023136"/>
    </source>
</evidence>
<dbReference type="SUPFAM" id="SSF55073">
    <property type="entry name" value="Nucleotide cyclase"/>
    <property type="match status" value="1"/>
</dbReference>
<dbReference type="GO" id="GO:0004016">
    <property type="term" value="F:adenylate cyclase activity"/>
    <property type="evidence" value="ECO:0007669"/>
    <property type="project" value="TreeGrafter"/>
</dbReference>
<evidence type="ECO:0000256" key="6">
    <source>
        <dbReference type="ARBA" id="ARBA00023180"/>
    </source>
</evidence>
<dbReference type="InterPro" id="IPR029787">
    <property type="entry name" value="Nucleotide_cyclase"/>
</dbReference>
<evidence type="ECO:0000313" key="10">
    <source>
        <dbReference type="EMBL" id="TRY71119.1"/>
    </source>
</evidence>
<evidence type="ECO:0000256" key="4">
    <source>
        <dbReference type="ARBA" id="ARBA00022989"/>
    </source>
</evidence>
<keyword evidence="6" id="KW-0325">Glycoprotein</keyword>
<dbReference type="Pfam" id="PF00211">
    <property type="entry name" value="Guanylate_cyc"/>
    <property type="match status" value="1"/>
</dbReference>
<dbReference type="GO" id="GO:0001653">
    <property type="term" value="F:peptide receptor activity"/>
    <property type="evidence" value="ECO:0007669"/>
    <property type="project" value="TreeGrafter"/>
</dbReference>
<comment type="caution">
    <text evidence="10">The sequence shown here is derived from an EMBL/GenBank/DDBJ whole genome shotgun (WGS) entry which is preliminary data.</text>
</comment>
<evidence type="ECO:0000256" key="2">
    <source>
        <dbReference type="ARBA" id="ARBA00022692"/>
    </source>
</evidence>
<keyword evidence="2 8" id="KW-0812">Transmembrane</keyword>
<evidence type="ECO:0000256" key="8">
    <source>
        <dbReference type="SAM" id="Phobius"/>
    </source>
</evidence>
<dbReference type="InterPro" id="IPR001054">
    <property type="entry name" value="A/G_cyclase"/>
</dbReference>
<gene>
    <name evidence="10" type="ORF">TCAL_02390</name>
</gene>
<comment type="subcellular location">
    <subcellularLocation>
        <location evidence="1">Membrane</location>
    </subcellularLocation>
</comment>
<dbReference type="CDD" id="cd07302">
    <property type="entry name" value="CHD"/>
    <property type="match status" value="1"/>
</dbReference>
<dbReference type="PROSITE" id="PS50125">
    <property type="entry name" value="GUANYLATE_CYCLASE_2"/>
    <property type="match status" value="1"/>
</dbReference>
<evidence type="ECO:0000256" key="3">
    <source>
        <dbReference type="ARBA" id="ARBA00022741"/>
    </source>
</evidence>
<evidence type="ECO:0000259" key="9">
    <source>
        <dbReference type="PROSITE" id="PS50125"/>
    </source>
</evidence>
<evidence type="ECO:0000256" key="7">
    <source>
        <dbReference type="ARBA" id="ARBA00023239"/>
    </source>
</evidence>
<dbReference type="GO" id="GO:0000166">
    <property type="term" value="F:nucleotide binding"/>
    <property type="evidence" value="ECO:0007669"/>
    <property type="project" value="UniProtKB-KW"/>
</dbReference>
<proteinExistence type="predicted"/>
<name>A0A553P099_TIGCA</name>
<feature type="transmembrane region" description="Helical" evidence="8">
    <location>
        <begin position="6"/>
        <end position="22"/>
    </location>
</feature>
<dbReference type="PANTHER" id="PTHR11920:SF501">
    <property type="entry name" value="GUANYLATE CYCLASE 32E"/>
    <property type="match status" value="1"/>
</dbReference>
<keyword evidence="5 8" id="KW-0472">Membrane</keyword>